<dbReference type="EMBL" id="JAMQGM010000045">
    <property type="protein sequence ID" value="MCM2579691.1"/>
    <property type="molecule type" value="Genomic_DNA"/>
</dbReference>
<organism evidence="2 3">
    <name type="scientific">Streptomyces meridianus</name>
    <dbReference type="NCBI Taxonomy" id="2938945"/>
    <lineage>
        <taxon>Bacteria</taxon>
        <taxon>Bacillati</taxon>
        <taxon>Actinomycetota</taxon>
        <taxon>Actinomycetes</taxon>
        <taxon>Kitasatosporales</taxon>
        <taxon>Streptomycetaceae</taxon>
        <taxon>Streptomyces</taxon>
    </lineage>
</organism>
<protein>
    <submittedName>
        <fullName evidence="2">Uncharacterized protein</fullName>
    </submittedName>
</protein>
<evidence type="ECO:0000313" key="2">
    <source>
        <dbReference type="EMBL" id="MCM2579691.1"/>
    </source>
</evidence>
<sequence length="139" mass="15292">MDSGTHFAFGPHLQHGFVAAFNPSLPAHVAHWFLVREQFQSLPDQPDLFRLIEPERDGPRRTRQAIQDLRSHGFTVHVDTVLDPTASAGPPCPTRPNGLAERRSRIARAATDRSLQRGVAPVTSLPTTTLATQGNGRSR</sequence>
<dbReference type="Proteomes" id="UP001167160">
    <property type="component" value="Unassembled WGS sequence"/>
</dbReference>
<proteinExistence type="predicted"/>
<evidence type="ECO:0000313" key="3">
    <source>
        <dbReference type="Proteomes" id="UP001167160"/>
    </source>
</evidence>
<reference evidence="2" key="1">
    <citation type="journal article" date="2023" name="Int. J. Syst. Evol. Microbiol.">
        <title>Streptomyces meridianus sp. nov. isolated from brackish water of the Tagus estuary in Alcochete, Portugal.</title>
        <authorList>
            <person name="Santos J.D.N."/>
            <person name="Klimek D."/>
            <person name="Calusinska M."/>
            <person name="Lobo Da Cunha A."/>
            <person name="Catita J."/>
            <person name="Goncalves H."/>
            <person name="Gonzalez I."/>
            <person name="Reyes F."/>
            <person name="Lage O.M."/>
        </authorList>
    </citation>
    <scope>NUCLEOTIDE SEQUENCE</scope>
    <source>
        <strain evidence="2">MTZ3.1</strain>
    </source>
</reference>
<feature type="region of interest" description="Disordered" evidence="1">
    <location>
        <begin position="108"/>
        <end position="139"/>
    </location>
</feature>
<name>A0ABT0XAY9_9ACTN</name>
<gene>
    <name evidence="2" type="ORF">M1E25_20460</name>
</gene>
<feature type="compositionally biased region" description="Polar residues" evidence="1">
    <location>
        <begin position="124"/>
        <end position="139"/>
    </location>
</feature>
<keyword evidence="3" id="KW-1185">Reference proteome</keyword>
<evidence type="ECO:0000256" key="1">
    <source>
        <dbReference type="SAM" id="MobiDB-lite"/>
    </source>
</evidence>
<dbReference type="RefSeq" id="WP_251417810.1">
    <property type="nucleotide sequence ID" value="NZ_JAMQGM010000045.1"/>
</dbReference>
<accession>A0ABT0XAY9</accession>
<comment type="caution">
    <text evidence="2">The sequence shown here is derived from an EMBL/GenBank/DDBJ whole genome shotgun (WGS) entry which is preliminary data.</text>
</comment>